<keyword evidence="5 7" id="KW-1133">Transmembrane helix</keyword>
<evidence type="ECO:0000256" key="7">
    <source>
        <dbReference type="SAM" id="Phobius"/>
    </source>
</evidence>
<keyword evidence="8" id="KW-0830">Ubiquinone</keyword>
<dbReference type="PIRSF" id="PIRSF006102">
    <property type="entry name" value="NQR_DE"/>
    <property type="match status" value="1"/>
</dbReference>
<evidence type="ECO:0000313" key="9">
    <source>
        <dbReference type="Proteomes" id="UP000192343"/>
    </source>
</evidence>
<dbReference type="NCBIfam" id="NF006777">
    <property type="entry name" value="PRK09292.1"/>
    <property type="match status" value="1"/>
</dbReference>
<protein>
    <submittedName>
        <fullName evidence="8">NADH:ubiquinone reductase (Na(+)-transporting) subunit D</fullName>
    </submittedName>
</protein>
<dbReference type="EMBL" id="MWQY01000009">
    <property type="protein sequence ID" value="ORC35326.1"/>
    <property type="molecule type" value="Genomic_DNA"/>
</dbReference>
<keyword evidence="6 7" id="KW-0472">Membrane</keyword>
<dbReference type="GO" id="GO:0012505">
    <property type="term" value="C:endomembrane system"/>
    <property type="evidence" value="ECO:0007669"/>
    <property type="project" value="UniProtKB-SubCell"/>
</dbReference>
<dbReference type="RefSeq" id="WP_083050234.1">
    <property type="nucleotide sequence ID" value="NZ_CAXXQO010000003.1"/>
</dbReference>
<organism evidence="8 9">
    <name type="scientific">Marispirochaeta aestuarii</name>
    <dbReference type="NCBI Taxonomy" id="1963862"/>
    <lineage>
        <taxon>Bacteria</taxon>
        <taxon>Pseudomonadati</taxon>
        <taxon>Spirochaetota</taxon>
        <taxon>Spirochaetia</taxon>
        <taxon>Spirochaetales</taxon>
        <taxon>Spirochaetaceae</taxon>
        <taxon>Marispirochaeta</taxon>
    </lineage>
</organism>
<dbReference type="InterPro" id="IPR003667">
    <property type="entry name" value="NqrDE/RnfAE"/>
</dbReference>
<dbReference type="PANTHER" id="PTHR30586">
    <property type="entry name" value="ELECTRON TRANSPORT COMPLEX PROTEIN RNFE"/>
    <property type="match status" value="1"/>
</dbReference>
<dbReference type="Proteomes" id="UP000192343">
    <property type="component" value="Unassembled WGS sequence"/>
</dbReference>
<name>A0A1Y1RY33_9SPIO</name>
<evidence type="ECO:0000313" key="8">
    <source>
        <dbReference type="EMBL" id="ORC35326.1"/>
    </source>
</evidence>
<feature type="transmembrane region" description="Helical" evidence="7">
    <location>
        <begin position="73"/>
        <end position="93"/>
    </location>
</feature>
<proteinExistence type="predicted"/>
<evidence type="ECO:0000256" key="6">
    <source>
        <dbReference type="ARBA" id="ARBA00023136"/>
    </source>
</evidence>
<feature type="transmembrane region" description="Helical" evidence="7">
    <location>
        <begin position="41"/>
        <end position="61"/>
    </location>
</feature>
<evidence type="ECO:0000256" key="2">
    <source>
        <dbReference type="ARBA" id="ARBA00022448"/>
    </source>
</evidence>
<sequence>MARGQAKKVFVGAIGADNPVFAQILGICSTLAVTNNFRNTLVMSLGVLFTTTLSGFTVSLLRKKIPGRVRMMAETLIIASYVIIVDIVLKAYLPDISRQLGPYVGLIITNCIIMGRAEAFALNNPPGISLIDGVASGIGYSYVLLVIAFFRELMGSGTIFGFQVMGDWWTNWAIMVMPPGAFFMLAIFIWVVKGVFLKEKEEAKA</sequence>
<accession>A0A1Y1RY33</accession>
<gene>
    <name evidence="8" type="ORF">B4O97_09125</name>
</gene>
<keyword evidence="2" id="KW-0813">Transport</keyword>
<dbReference type="Pfam" id="PF02508">
    <property type="entry name" value="Rnf-Nqr"/>
    <property type="match status" value="1"/>
</dbReference>
<evidence type="ECO:0000256" key="3">
    <source>
        <dbReference type="ARBA" id="ARBA00022692"/>
    </source>
</evidence>
<dbReference type="AlphaFoldDB" id="A0A1Y1RY33"/>
<feature type="transmembrane region" description="Helical" evidence="7">
    <location>
        <begin position="99"/>
        <end position="117"/>
    </location>
</feature>
<keyword evidence="3 7" id="KW-0812">Transmembrane</keyword>
<evidence type="ECO:0000256" key="1">
    <source>
        <dbReference type="ARBA" id="ARBA00004127"/>
    </source>
</evidence>
<reference evidence="8 9" key="1">
    <citation type="submission" date="2017-03" db="EMBL/GenBank/DDBJ databases">
        <title>Draft Genome sequence of Marispirochaeta sp. strain JC444.</title>
        <authorList>
            <person name="Shivani Y."/>
            <person name="Subhash Y."/>
            <person name="Sasikala C."/>
            <person name="Ramana C."/>
        </authorList>
    </citation>
    <scope>NUCLEOTIDE SEQUENCE [LARGE SCALE GENOMIC DNA]</scope>
    <source>
        <strain evidence="8 9">JC444</strain>
    </source>
</reference>
<dbReference type="STRING" id="1963862.B4O97_09125"/>
<evidence type="ECO:0000256" key="4">
    <source>
        <dbReference type="ARBA" id="ARBA00022967"/>
    </source>
</evidence>
<dbReference type="GO" id="GO:0005886">
    <property type="term" value="C:plasma membrane"/>
    <property type="evidence" value="ECO:0007669"/>
    <property type="project" value="TreeGrafter"/>
</dbReference>
<evidence type="ECO:0000256" key="5">
    <source>
        <dbReference type="ARBA" id="ARBA00022989"/>
    </source>
</evidence>
<feature type="transmembrane region" description="Helical" evidence="7">
    <location>
        <begin position="170"/>
        <end position="192"/>
    </location>
</feature>
<comment type="caution">
    <text evidence="8">The sequence shown here is derived from an EMBL/GenBank/DDBJ whole genome shotgun (WGS) entry which is preliminary data.</text>
</comment>
<feature type="transmembrane region" description="Helical" evidence="7">
    <location>
        <begin position="129"/>
        <end position="150"/>
    </location>
</feature>
<dbReference type="PANTHER" id="PTHR30586:SF1">
    <property type="entry name" value="NA(+)-TRANSLOCATING NADH-QUINONE REDUCTASE SUBUNIT D"/>
    <property type="match status" value="1"/>
</dbReference>
<keyword evidence="4" id="KW-1278">Translocase</keyword>
<keyword evidence="9" id="KW-1185">Reference proteome</keyword>
<dbReference type="OrthoDB" id="9790976at2"/>
<comment type="subcellular location">
    <subcellularLocation>
        <location evidence="1">Endomembrane system</location>
        <topology evidence="1">Multi-pass membrane protein</topology>
    </subcellularLocation>
</comment>